<evidence type="ECO:0000256" key="2">
    <source>
        <dbReference type="ARBA" id="ARBA00022679"/>
    </source>
</evidence>
<keyword evidence="11" id="KW-0378">Hydrolase</keyword>
<gene>
    <name evidence="11" type="primary">cca</name>
    <name evidence="13" type="ORF">RC54_22300</name>
</gene>
<evidence type="ECO:0000313" key="14">
    <source>
        <dbReference type="Proteomes" id="UP000269199"/>
    </source>
</evidence>
<evidence type="ECO:0000256" key="5">
    <source>
        <dbReference type="ARBA" id="ARBA00022723"/>
    </source>
</evidence>
<dbReference type="EC" id="3.1.4.-" evidence="11"/>
<comment type="miscellaneous">
    <text evidence="11">A single active site specifically recognizes both ATP and CTP and is responsible for their addition.</text>
</comment>
<keyword evidence="10 11" id="KW-0694">RNA-binding</keyword>
<dbReference type="PIRSF" id="PIRSF000813">
    <property type="entry name" value="CCA_bact"/>
    <property type="match status" value="1"/>
</dbReference>
<dbReference type="PROSITE" id="PS51831">
    <property type="entry name" value="HD"/>
    <property type="match status" value="1"/>
</dbReference>
<dbReference type="SUPFAM" id="SSF81891">
    <property type="entry name" value="Poly A polymerase C-terminal region-like"/>
    <property type="match status" value="1"/>
</dbReference>
<dbReference type="GO" id="GO:0004810">
    <property type="term" value="F:CCA tRNA nucleotidyltransferase activity"/>
    <property type="evidence" value="ECO:0007669"/>
    <property type="project" value="UniProtKB-UniRule"/>
</dbReference>
<dbReference type="GO" id="GO:0004112">
    <property type="term" value="F:cyclic-nucleotide phosphodiesterase activity"/>
    <property type="evidence" value="ECO:0007669"/>
    <property type="project" value="UniProtKB-UniRule"/>
</dbReference>
<dbReference type="Pfam" id="PF01743">
    <property type="entry name" value="PolyA_pol"/>
    <property type="match status" value="1"/>
</dbReference>
<feature type="domain" description="HD" evidence="12">
    <location>
        <begin position="226"/>
        <end position="327"/>
    </location>
</feature>
<comment type="domain">
    <text evidence="11">Comprises two domains: an N-terminal domain containing the nucleotidyltransferase activity and a C-terminal HD domain associated with both phosphodiesterase and phosphatase activities.</text>
</comment>
<proteinExistence type="inferred from homology"/>
<evidence type="ECO:0000256" key="1">
    <source>
        <dbReference type="ARBA" id="ARBA00022596"/>
    </source>
</evidence>
<evidence type="ECO:0000256" key="11">
    <source>
        <dbReference type="HAMAP-Rule" id="MF_01261"/>
    </source>
</evidence>
<keyword evidence="4 11" id="KW-0548">Nucleotidyltransferase</keyword>
<evidence type="ECO:0000256" key="9">
    <source>
        <dbReference type="ARBA" id="ARBA00022842"/>
    </source>
</evidence>
<evidence type="ECO:0000256" key="10">
    <source>
        <dbReference type="ARBA" id="ARBA00022884"/>
    </source>
</evidence>
<keyword evidence="8 11" id="KW-0067">ATP-binding</keyword>
<dbReference type="InterPro" id="IPR002646">
    <property type="entry name" value="PolA_pol_head_dom"/>
</dbReference>
<comment type="function">
    <text evidence="11">Catalyzes the addition and repair of the essential 3'-terminal CCA sequence in tRNAs without using a nucleic acid template. Adds these three nucleotides in the order of C, C, and A to the tRNA nucleotide-73, using CTP and ATP as substrates and producing inorganic pyrophosphate. tRNA 3'-terminal CCA addition is required both for tRNA processing and repair. Also involved in tRNA surveillance by mediating tandem CCA addition to generate a CCACCA at the 3' terminus of unstable tRNAs. While stable tRNAs receive only 3'-terminal CCA, unstable tRNAs are marked with CCACCA and rapidly degraded.</text>
</comment>
<protein>
    <recommendedName>
        <fullName evidence="11">Multifunctional CCA protein</fullName>
    </recommendedName>
    <domain>
        <recommendedName>
            <fullName evidence="11">CCA-adding enzyme</fullName>
            <ecNumber evidence="11">2.7.7.72</ecNumber>
        </recommendedName>
        <alternativeName>
            <fullName evidence="11">CCA tRNA nucleotidyltransferase</fullName>
        </alternativeName>
        <alternativeName>
            <fullName evidence="11">tRNA CCA-pyrophosphorylase</fullName>
        </alternativeName>
        <alternativeName>
            <fullName evidence="11">tRNA adenylyl-/cytidylyl-transferase</fullName>
        </alternativeName>
        <alternativeName>
            <fullName evidence="11">tRNA nucleotidyltransferase</fullName>
        </alternativeName>
        <alternativeName>
            <fullName evidence="11">tRNA-NT</fullName>
        </alternativeName>
    </domain>
    <domain>
        <recommendedName>
            <fullName evidence="11">2'-nucleotidase</fullName>
            <ecNumber evidence="11">3.1.3.-</ecNumber>
        </recommendedName>
    </domain>
    <domain>
        <recommendedName>
            <fullName evidence="11">2',3'-cyclic phosphodiesterase</fullName>
            <ecNumber evidence="11">3.1.4.-</ecNumber>
        </recommendedName>
    </domain>
    <domain>
        <recommendedName>
            <fullName evidence="11">Phosphatase</fullName>
        </recommendedName>
    </domain>
</protein>
<keyword evidence="5 11" id="KW-0479">Metal-binding</keyword>
<keyword evidence="2 11" id="KW-0808">Transferase</keyword>
<accession>A0AAD0XI87</accession>
<dbReference type="InterPro" id="IPR043519">
    <property type="entry name" value="NT_sf"/>
</dbReference>
<dbReference type="Pfam" id="PF01966">
    <property type="entry name" value="HD"/>
    <property type="match status" value="1"/>
</dbReference>
<dbReference type="Gene3D" id="1.10.3090.10">
    <property type="entry name" value="cca-adding enzyme, domain 2"/>
    <property type="match status" value="1"/>
</dbReference>
<dbReference type="InterPro" id="IPR003607">
    <property type="entry name" value="HD/PDEase_dom"/>
</dbReference>
<comment type="catalytic activity">
    <reaction evidence="11">
        <text>a tRNA precursor + 2 CTP + ATP = a tRNA with a 3' CCA end + 3 diphosphate</text>
        <dbReference type="Rhea" id="RHEA:14433"/>
        <dbReference type="Rhea" id="RHEA-COMP:10465"/>
        <dbReference type="Rhea" id="RHEA-COMP:10468"/>
        <dbReference type="ChEBI" id="CHEBI:30616"/>
        <dbReference type="ChEBI" id="CHEBI:33019"/>
        <dbReference type="ChEBI" id="CHEBI:37563"/>
        <dbReference type="ChEBI" id="CHEBI:74896"/>
        <dbReference type="ChEBI" id="CHEBI:83071"/>
        <dbReference type="EC" id="2.7.7.72"/>
    </reaction>
</comment>
<dbReference type="AlphaFoldDB" id="A0AAD0XI87"/>
<keyword evidence="6 11" id="KW-0547">Nucleotide-binding</keyword>
<feature type="binding site" evidence="11">
    <location>
        <position position="140"/>
    </location>
    <ligand>
        <name>CTP</name>
        <dbReference type="ChEBI" id="CHEBI:37563"/>
    </ligand>
</feature>
<comment type="cofactor">
    <cofactor evidence="11">
        <name>Mg(2+)</name>
        <dbReference type="ChEBI" id="CHEBI:18420"/>
    </cofactor>
    <text evidence="11">Magnesium is required for nucleotidyltransferase activity.</text>
</comment>
<feature type="binding site" evidence="11">
    <location>
        <position position="23"/>
    </location>
    <ligand>
        <name>Mg(2+)</name>
        <dbReference type="ChEBI" id="CHEBI:18420"/>
    </ligand>
</feature>
<organism evidence="13 14">
    <name type="scientific">Herbaspirillum rubrisubalbicans</name>
    <dbReference type="NCBI Taxonomy" id="80842"/>
    <lineage>
        <taxon>Bacteria</taxon>
        <taxon>Pseudomonadati</taxon>
        <taxon>Pseudomonadota</taxon>
        <taxon>Betaproteobacteria</taxon>
        <taxon>Burkholderiales</taxon>
        <taxon>Oxalobacteraceae</taxon>
        <taxon>Herbaspirillum</taxon>
    </lineage>
</organism>
<dbReference type="SUPFAM" id="SSF81301">
    <property type="entry name" value="Nucleotidyltransferase"/>
    <property type="match status" value="1"/>
</dbReference>
<evidence type="ECO:0000259" key="12">
    <source>
        <dbReference type="PROSITE" id="PS51831"/>
    </source>
</evidence>
<reference evidence="13 14" key="1">
    <citation type="submission" date="2017-11" db="EMBL/GenBank/DDBJ databases">
        <title>Complete genome sequence of Herbaspirillum rubrisubalbicans DSM 11543.</title>
        <authorList>
            <person name="Chen M."/>
            <person name="An Q."/>
        </authorList>
    </citation>
    <scope>NUCLEOTIDE SEQUENCE [LARGE SCALE GENOMIC DNA]</scope>
    <source>
        <strain evidence="13 14">DSM 11543</strain>
    </source>
</reference>
<evidence type="ECO:0000313" key="13">
    <source>
        <dbReference type="EMBL" id="AYR26377.1"/>
    </source>
</evidence>
<dbReference type="Gene3D" id="3.30.460.10">
    <property type="entry name" value="Beta Polymerase, domain 2"/>
    <property type="match status" value="1"/>
</dbReference>
<feature type="binding site" evidence="11">
    <location>
        <position position="91"/>
    </location>
    <ligand>
        <name>ATP</name>
        <dbReference type="ChEBI" id="CHEBI:30616"/>
    </ligand>
</feature>
<dbReference type="Pfam" id="PF12627">
    <property type="entry name" value="PolyA_pol_RNAbd"/>
    <property type="match status" value="1"/>
</dbReference>
<name>A0AAD0XI87_9BURK</name>
<dbReference type="EMBL" id="CP024996">
    <property type="protein sequence ID" value="AYR26377.1"/>
    <property type="molecule type" value="Genomic_DNA"/>
</dbReference>
<feature type="binding site" evidence="11">
    <location>
        <position position="91"/>
    </location>
    <ligand>
        <name>CTP</name>
        <dbReference type="ChEBI" id="CHEBI:37563"/>
    </ligand>
</feature>
<comment type="cofactor">
    <cofactor evidence="11">
        <name>Ni(2+)</name>
        <dbReference type="ChEBI" id="CHEBI:49786"/>
    </cofactor>
    <text evidence="11">Nickel for phosphatase activity.</text>
</comment>
<comment type="catalytic activity">
    <reaction evidence="11">
        <text>a tRNA with a 3' CCA end + 2 CTP + ATP = a tRNA with a 3' CCACCA end + 3 diphosphate</text>
        <dbReference type="Rhea" id="RHEA:76235"/>
        <dbReference type="Rhea" id="RHEA-COMP:10468"/>
        <dbReference type="Rhea" id="RHEA-COMP:18655"/>
        <dbReference type="ChEBI" id="CHEBI:30616"/>
        <dbReference type="ChEBI" id="CHEBI:33019"/>
        <dbReference type="ChEBI" id="CHEBI:37563"/>
        <dbReference type="ChEBI" id="CHEBI:83071"/>
        <dbReference type="ChEBI" id="CHEBI:195187"/>
    </reaction>
</comment>
<comment type="similarity">
    <text evidence="11">Belongs to the tRNA nucleotidyltransferase/poly(A) polymerase family. Bacterial CCA-adding enzyme type 1 subfamily.</text>
</comment>
<dbReference type="GO" id="GO:0000287">
    <property type="term" value="F:magnesium ion binding"/>
    <property type="evidence" value="ECO:0007669"/>
    <property type="project" value="UniProtKB-UniRule"/>
</dbReference>
<dbReference type="InterPro" id="IPR032828">
    <property type="entry name" value="PolyA_RNA-bd"/>
</dbReference>
<feature type="binding site" evidence="11">
    <location>
        <position position="140"/>
    </location>
    <ligand>
        <name>ATP</name>
        <dbReference type="ChEBI" id="CHEBI:30616"/>
    </ligand>
</feature>
<dbReference type="PANTHER" id="PTHR47545:SF1">
    <property type="entry name" value="MULTIFUNCTIONAL CCA PROTEIN"/>
    <property type="match status" value="1"/>
</dbReference>
<dbReference type="GO" id="GO:0042245">
    <property type="term" value="P:RNA repair"/>
    <property type="evidence" value="ECO:0007669"/>
    <property type="project" value="UniProtKB-KW"/>
</dbReference>
<evidence type="ECO:0000256" key="8">
    <source>
        <dbReference type="ARBA" id="ARBA00022840"/>
    </source>
</evidence>
<dbReference type="InterPro" id="IPR006674">
    <property type="entry name" value="HD_domain"/>
</dbReference>
<keyword evidence="1 11" id="KW-0533">Nickel</keyword>
<dbReference type="GO" id="GO:0000049">
    <property type="term" value="F:tRNA binding"/>
    <property type="evidence" value="ECO:0007669"/>
    <property type="project" value="UniProtKB-UniRule"/>
</dbReference>
<dbReference type="CDD" id="cd05398">
    <property type="entry name" value="NT_ClassII-CCAase"/>
    <property type="match status" value="1"/>
</dbReference>
<evidence type="ECO:0000256" key="6">
    <source>
        <dbReference type="ARBA" id="ARBA00022741"/>
    </source>
</evidence>
<keyword evidence="9 11" id="KW-0460">Magnesium</keyword>
<dbReference type="PANTHER" id="PTHR47545">
    <property type="entry name" value="MULTIFUNCTIONAL CCA PROTEIN"/>
    <property type="match status" value="1"/>
</dbReference>
<keyword evidence="3 11" id="KW-0819">tRNA processing</keyword>
<comment type="subunit">
    <text evidence="11">Monomer. Can also form homodimers and oligomers.</text>
</comment>
<dbReference type="NCBIfam" id="NF008137">
    <property type="entry name" value="PRK10885.1"/>
    <property type="match status" value="1"/>
</dbReference>
<dbReference type="GO" id="GO:0001680">
    <property type="term" value="P:tRNA 3'-terminal CCA addition"/>
    <property type="evidence" value="ECO:0007669"/>
    <property type="project" value="UniProtKB-UniRule"/>
</dbReference>
<dbReference type="HAMAP" id="MF_01262">
    <property type="entry name" value="CCA_bact_type2"/>
    <property type="match status" value="1"/>
</dbReference>
<feature type="binding site" evidence="11">
    <location>
        <position position="137"/>
    </location>
    <ligand>
        <name>ATP</name>
        <dbReference type="ChEBI" id="CHEBI:30616"/>
    </ligand>
</feature>
<dbReference type="EC" id="2.7.7.72" evidence="11"/>
<dbReference type="Proteomes" id="UP000269199">
    <property type="component" value="Chromosome"/>
</dbReference>
<evidence type="ECO:0000256" key="4">
    <source>
        <dbReference type="ARBA" id="ARBA00022695"/>
    </source>
</evidence>
<feature type="binding site" evidence="11">
    <location>
        <position position="11"/>
    </location>
    <ligand>
        <name>ATP</name>
        <dbReference type="ChEBI" id="CHEBI:30616"/>
    </ligand>
</feature>
<dbReference type="CDD" id="cd00077">
    <property type="entry name" value="HDc"/>
    <property type="match status" value="1"/>
</dbReference>
<feature type="binding site" evidence="11">
    <location>
        <position position="137"/>
    </location>
    <ligand>
        <name>CTP</name>
        <dbReference type="ChEBI" id="CHEBI:37563"/>
    </ligand>
</feature>
<feature type="binding site" evidence="11">
    <location>
        <position position="8"/>
    </location>
    <ligand>
        <name>CTP</name>
        <dbReference type="ChEBI" id="CHEBI:37563"/>
    </ligand>
</feature>
<dbReference type="GO" id="GO:0016791">
    <property type="term" value="F:phosphatase activity"/>
    <property type="evidence" value="ECO:0007669"/>
    <property type="project" value="UniProtKB-UniRule"/>
</dbReference>
<sequence length="410" mass="45900">MKTYTVGGAVRDGLLGLPVKDRDHVVVGATPQALLELGFRPVGKDFPVFLHPDTHEEYALARTERKTAPGYKGFAFHAAPDVTLEDDLARRDLTINAIAQDEDGTLVDPYHGRADLEARVFRHVSEAFVEDPVRILRVARFAARFADFTVAPETNALMQRMVEEGEVDALVPERVWQELARGLMEHKPSRMFEVLRSCGALQRILPELAALWGVPQPEKWHPEIDTGVHVMLVVDWAAAQAFSLPIRFAALLHDLGKGTTPPEIWPRHHGHEARSERLAEQVCMRLKVPGECRDLALMTAREHGNVGRAFEMRPDTLVKFFARCDAFRKPQRFLDMLRASECDHRGRTGLEQQAFPQAAYLEGALQAAQQIDAGAIAQQQTQPQRIAEAILAARTEQVAAYVQQQRPAQE</sequence>
<feature type="binding site" evidence="11">
    <location>
        <position position="11"/>
    </location>
    <ligand>
        <name>CTP</name>
        <dbReference type="ChEBI" id="CHEBI:37563"/>
    </ligand>
</feature>
<feature type="binding site" evidence="11">
    <location>
        <position position="21"/>
    </location>
    <ligand>
        <name>Mg(2+)</name>
        <dbReference type="ChEBI" id="CHEBI:18420"/>
    </ligand>
</feature>
<dbReference type="RefSeq" id="WP_061789438.1">
    <property type="nucleotide sequence ID" value="NZ_CP024996.1"/>
</dbReference>
<keyword evidence="11" id="KW-0511">Multifunctional enzyme</keyword>
<evidence type="ECO:0000256" key="3">
    <source>
        <dbReference type="ARBA" id="ARBA00022694"/>
    </source>
</evidence>
<evidence type="ECO:0000256" key="7">
    <source>
        <dbReference type="ARBA" id="ARBA00022800"/>
    </source>
</evidence>
<dbReference type="EC" id="3.1.3.-" evidence="11"/>
<feature type="binding site" evidence="11">
    <location>
        <position position="8"/>
    </location>
    <ligand>
        <name>ATP</name>
        <dbReference type="ChEBI" id="CHEBI:30616"/>
    </ligand>
</feature>
<dbReference type="HAMAP" id="MF_01261">
    <property type="entry name" value="CCA_bact_type1"/>
    <property type="match status" value="1"/>
</dbReference>
<keyword evidence="7 11" id="KW-0692">RNA repair</keyword>
<dbReference type="InterPro" id="IPR050124">
    <property type="entry name" value="tRNA_CCA-adding_enzyme"/>
</dbReference>
<dbReference type="GO" id="GO:0005524">
    <property type="term" value="F:ATP binding"/>
    <property type="evidence" value="ECO:0007669"/>
    <property type="project" value="UniProtKB-UniRule"/>
</dbReference>
<dbReference type="InterPro" id="IPR012006">
    <property type="entry name" value="CCA_bact"/>
</dbReference>